<feature type="coiled-coil region" evidence="1">
    <location>
        <begin position="137"/>
        <end position="164"/>
    </location>
</feature>
<proteinExistence type="predicted"/>
<dbReference type="Gene3D" id="2.40.50.100">
    <property type="match status" value="1"/>
</dbReference>
<gene>
    <name evidence="4" type="ORF">EV670_1584</name>
</gene>
<organism evidence="4 5">
    <name type="scientific">Rivibacter subsaxonicus</name>
    <dbReference type="NCBI Taxonomy" id="457575"/>
    <lineage>
        <taxon>Bacteria</taxon>
        <taxon>Pseudomonadati</taxon>
        <taxon>Pseudomonadota</taxon>
        <taxon>Betaproteobacteria</taxon>
        <taxon>Burkholderiales</taxon>
        <taxon>Rivibacter</taxon>
    </lineage>
</organism>
<dbReference type="PANTHER" id="PTHR30386">
    <property type="entry name" value="MEMBRANE FUSION SUBUNIT OF EMRAB-TOLC MULTIDRUG EFFLUX PUMP"/>
    <property type="match status" value="1"/>
</dbReference>
<dbReference type="OrthoDB" id="9775513at2"/>
<keyword evidence="1" id="KW-0175">Coiled coil</keyword>
<keyword evidence="2" id="KW-1133">Transmembrane helix</keyword>
<evidence type="ECO:0000256" key="2">
    <source>
        <dbReference type="SAM" id="Phobius"/>
    </source>
</evidence>
<sequence>MFRPESLDAQREAWLGPIHLIRPLSLTVLTAAAVAAAVAVGAYLYLGEYTRKARVSGWLAPDRGLIRLTPTEAGTVVERHASEGQLVKAGEPLFVLSVDRSTATGDAQDGVQRSLATRERSLQGSLAQHSLLSQEQSAALDRRLADMRRELAQIGAEIDLHRQRLVLARQSLARLESLQKDNFISPAQVQLKNEELLGLQAQTQALERQHATQQREIGAVEAQRRELPLQAQVRQGELERELAELSQQGAESSARQRLVVRAPTDGVLSAVTAQPGQNIAAGAALATVLPANASLQAHLYAPSSALGFVRPEQKVQLRYPAYPYQKFGLQQGRVLEVARTPLAPAEVAALGSAARGDTAGEPLYRITVALDQQTVAAYGQPQTLSPGMAVDADVLLDRRRLIEWLFEPVLGLAGRV</sequence>
<name>A0A4Q7VW24_9BURK</name>
<dbReference type="PANTHER" id="PTHR30386:SF28">
    <property type="entry name" value="EXPORTED PROTEIN"/>
    <property type="match status" value="1"/>
</dbReference>
<feature type="domain" description="AprE-like beta-barrel" evidence="3">
    <location>
        <begin position="304"/>
        <end position="394"/>
    </location>
</feature>
<dbReference type="Proteomes" id="UP000293671">
    <property type="component" value="Unassembled WGS sequence"/>
</dbReference>
<feature type="coiled-coil region" evidence="1">
    <location>
        <begin position="189"/>
        <end position="223"/>
    </location>
</feature>
<dbReference type="InterPro" id="IPR050739">
    <property type="entry name" value="MFP"/>
</dbReference>
<dbReference type="Gene3D" id="2.40.30.170">
    <property type="match status" value="1"/>
</dbReference>
<dbReference type="RefSeq" id="WP_130431300.1">
    <property type="nucleotide sequence ID" value="NZ_SHKP01000005.1"/>
</dbReference>
<reference evidence="4 5" key="1">
    <citation type="submission" date="2019-02" db="EMBL/GenBank/DDBJ databases">
        <title>Genomic Encyclopedia of Type Strains, Phase IV (KMG-IV): sequencing the most valuable type-strain genomes for metagenomic binning, comparative biology and taxonomic classification.</title>
        <authorList>
            <person name="Goeker M."/>
        </authorList>
    </citation>
    <scope>NUCLEOTIDE SEQUENCE [LARGE SCALE GENOMIC DNA]</scope>
    <source>
        <strain evidence="4 5">DSM 19570</strain>
    </source>
</reference>
<protein>
    <submittedName>
        <fullName evidence="4">Membrane fusion protein</fullName>
    </submittedName>
</protein>
<dbReference type="PRINTS" id="PR01490">
    <property type="entry name" value="RTXTOXIND"/>
</dbReference>
<comment type="caution">
    <text evidence="4">The sequence shown here is derived from an EMBL/GenBank/DDBJ whole genome shotgun (WGS) entry which is preliminary data.</text>
</comment>
<evidence type="ECO:0000256" key="1">
    <source>
        <dbReference type="SAM" id="Coils"/>
    </source>
</evidence>
<keyword evidence="5" id="KW-1185">Reference proteome</keyword>
<dbReference type="AlphaFoldDB" id="A0A4Q7VW24"/>
<keyword evidence="2" id="KW-0812">Transmembrane</keyword>
<accession>A0A4Q7VW24</accession>
<dbReference type="InterPro" id="IPR058982">
    <property type="entry name" value="Beta-barrel_AprE"/>
</dbReference>
<feature type="transmembrane region" description="Helical" evidence="2">
    <location>
        <begin position="20"/>
        <end position="46"/>
    </location>
</feature>
<evidence type="ECO:0000259" key="3">
    <source>
        <dbReference type="Pfam" id="PF26002"/>
    </source>
</evidence>
<evidence type="ECO:0000313" key="5">
    <source>
        <dbReference type="Proteomes" id="UP000293671"/>
    </source>
</evidence>
<dbReference type="EMBL" id="SHKP01000005">
    <property type="protein sequence ID" value="RZU00871.1"/>
    <property type="molecule type" value="Genomic_DNA"/>
</dbReference>
<dbReference type="Pfam" id="PF26002">
    <property type="entry name" value="Beta-barrel_AprE"/>
    <property type="match status" value="1"/>
</dbReference>
<evidence type="ECO:0000313" key="4">
    <source>
        <dbReference type="EMBL" id="RZU00871.1"/>
    </source>
</evidence>
<keyword evidence="2" id="KW-0472">Membrane</keyword>